<evidence type="ECO:0000313" key="1">
    <source>
        <dbReference type="EMBL" id="TWH17758.1"/>
    </source>
</evidence>
<protein>
    <submittedName>
        <fullName evidence="1">Uncharacterized protein</fullName>
    </submittedName>
</protein>
<sequence length="30" mass="3249">MEELQTLIELAKLLGPFMELIGSISSLSGQ</sequence>
<gene>
    <name evidence="1" type="ORF">L618_001800000490</name>
</gene>
<comment type="caution">
    <text evidence="1">The sequence shown here is derived from an EMBL/GenBank/DDBJ whole genome shotgun (WGS) entry which is preliminary data.</text>
</comment>
<name>A0A562E826_RHORH</name>
<evidence type="ECO:0000313" key="2">
    <source>
        <dbReference type="Proteomes" id="UP000317573"/>
    </source>
</evidence>
<proteinExistence type="predicted"/>
<accession>A0A562E826</accession>
<dbReference type="EMBL" id="VLJT01000015">
    <property type="protein sequence ID" value="TWH17758.1"/>
    <property type="molecule type" value="Genomic_DNA"/>
</dbReference>
<reference evidence="1 2" key="1">
    <citation type="submission" date="2019-07" db="EMBL/GenBank/DDBJ databases">
        <title>Genome sequencing of lignin-degrading bacterial isolates.</title>
        <authorList>
            <person name="Gladden J."/>
        </authorList>
    </citation>
    <scope>NUCLEOTIDE SEQUENCE [LARGE SCALE GENOMIC DNA]</scope>
    <source>
        <strain evidence="1 2">J45</strain>
    </source>
</reference>
<dbReference type="AlphaFoldDB" id="A0A562E826"/>
<organism evidence="1 2">
    <name type="scientific">Rhodococcus rhodochrous J45</name>
    <dbReference type="NCBI Taxonomy" id="935266"/>
    <lineage>
        <taxon>Bacteria</taxon>
        <taxon>Bacillati</taxon>
        <taxon>Actinomycetota</taxon>
        <taxon>Actinomycetes</taxon>
        <taxon>Mycobacteriales</taxon>
        <taxon>Nocardiaceae</taxon>
        <taxon>Rhodococcus</taxon>
    </lineage>
</organism>
<dbReference type="Proteomes" id="UP000317573">
    <property type="component" value="Unassembled WGS sequence"/>
</dbReference>